<dbReference type="Gene3D" id="1.20.1070.10">
    <property type="entry name" value="Rhodopsin 7-helix transmembrane proteins"/>
    <property type="match status" value="1"/>
</dbReference>
<feature type="transmembrane region" description="Helical" evidence="6">
    <location>
        <begin position="196"/>
        <end position="212"/>
    </location>
</feature>
<dbReference type="PANTHER" id="PTHR28286:SF1">
    <property type="entry name" value="30 KDA HEAT SHOCK PROTEIN-RELATED"/>
    <property type="match status" value="1"/>
</dbReference>
<dbReference type="CDD" id="cd15239">
    <property type="entry name" value="7tm_YRO2_fungal-like"/>
    <property type="match status" value="1"/>
</dbReference>
<feature type="transmembrane region" description="Helical" evidence="6">
    <location>
        <begin position="30"/>
        <end position="51"/>
    </location>
</feature>
<evidence type="ECO:0000256" key="6">
    <source>
        <dbReference type="SAM" id="Phobius"/>
    </source>
</evidence>
<evidence type="ECO:0000256" key="1">
    <source>
        <dbReference type="ARBA" id="ARBA00004141"/>
    </source>
</evidence>
<dbReference type="Pfam" id="PF01036">
    <property type="entry name" value="Bac_rhodopsin"/>
    <property type="match status" value="1"/>
</dbReference>
<evidence type="ECO:0000313" key="7">
    <source>
        <dbReference type="EMBL" id="CAK7209270.1"/>
    </source>
</evidence>
<comment type="similarity">
    <text evidence="2">Belongs to the archaeal/bacterial/fungal opsin family.</text>
</comment>
<sequence>MAVIQFRTNDALDINPPSGDEHLSVNGSDWLWAVTAIYIVSFLAFFGLSFFARAGERVFHYIYGIALLVGSVAYYAMASDLGFSVIETSTNVGLADTRQIFFALYINWVVSFPAVILSLGLLSGLPWATLAYQVFLAWFWILTYISGAYTTTHYKWGFYAFGTVSWIFLAISQWVIDGRRSAVRVGAARDHTILSGWLNLLWLLYPIAWGLSDGGNKIGTTPGFIFFGILDVLMIPVISFATLFLSRNWDYNKLNIAFTQYGRVYVAGGNFPEKEQATGVQAPANTVPAGVAAPEPVVTA</sequence>
<feature type="transmembrane region" description="Helical" evidence="6">
    <location>
        <begin position="100"/>
        <end position="122"/>
    </location>
</feature>
<name>A0ABP0APU7_9PEZI</name>
<evidence type="ECO:0000256" key="4">
    <source>
        <dbReference type="ARBA" id="ARBA00022989"/>
    </source>
</evidence>
<comment type="caution">
    <text evidence="7">The sequence shown here is derived from an EMBL/GenBank/DDBJ whole genome shotgun (WGS) entry which is preliminary data.</text>
</comment>
<feature type="transmembrane region" description="Helical" evidence="6">
    <location>
        <begin position="224"/>
        <end position="245"/>
    </location>
</feature>
<feature type="transmembrane region" description="Helical" evidence="6">
    <location>
        <begin position="156"/>
        <end position="176"/>
    </location>
</feature>
<evidence type="ECO:0008006" key="9">
    <source>
        <dbReference type="Google" id="ProtNLM"/>
    </source>
</evidence>
<reference evidence="7 8" key="1">
    <citation type="submission" date="2024-01" db="EMBL/GenBank/DDBJ databases">
        <authorList>
            <person name="Allen C."/>
            <person name="Tagirdzhanova G."/>
        </authorList>
    </citation>
    <scope>NUCLEOTIDE SEQUENCE [LARGE SCALE GENOMIC DNA]</scope>
</reference>
<dbReference type="EMBL" id="CAWUHB010000002">
    <property type="protein sequence ID" value="CAK7209270.1"/>
    <property type="molecule type" value="Genomic_DNA"/>
</dbReference>
<dbReference type="InterPro" id="IPR001425">
    <property type="entry name" value="Arc/bac/fun_rhodopsins"/>
</dbReference>
<keyword evidence="3 6" id="KW-0812">Transmembrane</keyword>
<keyword evidence="4 6" id="KW-1133">Transmembrane helix</keyword>
<accession>A0ABP0APU7</accession>
<dbReference type="Proteomes" id="UP001642405">
    <property type="component" value="Unassembled WGS sequence"/>
</dbReference>
<dbReference type="SUPFAM" id="SSF81321">
    <property type="entry name" value="Family A G protein-coupled receptor-like"/>
    <property type="match status" value="1"/>
</dbReference>
<protein>
    <recommendedName>
        <fullName evidence="9">Heat shock protein 30</fullName>
    </recommendedName>
</protein>
<evidence type="ECO:0000313" key="8">
    <source>
        <dbReference type="Proteomes" id="UP001642405"/>
    </source>
</evidence>
<dbReference type="PANTHER" id="PTHR28286">
    <property type="match status" value="1"/>
</dbReference>
<evidence type="ECO:0000256" key="3">
    <source>
        <dbReference type="ARBA" id="ARBA00022692"/>
    </source>
</evidence>
<proteinExistence type="inferred from homology"/>
<feature type="transmembrane region" description="Helical" evidence="6">
    <location>
        <begin position="129"/>
        <end position="150"/>
    </location>
</feature>
<feature type="transmembrane region" description="Helical" evidence="6">
    <location>
        <begin position="58"/>
        <end position="77"/>
    </location>
</feature>
<evidence type="ECO:0000256" key="5">
    <source>
        <dbReference type="ARBA" id="ARBA00023136"/>
    </source>
</evidence>
<evidence type="ECO:0000256" key="2">
    <source>
        <dbReference type="ARBA" id="ARBA00008130"/>
    </source>
</evidence>
<keyword evidence="5 6" id="KW-0472">Membrane</keyword>
<gene>
    <name evidence="7" type="ORF">SCUCBS95973_000382</name>
</gene>
<dbReference type="SMART" id="SM01021">
    <property type="entry name" value="Bac_rhodopsin"/>
    <property type="match status" value="1"/>
</dbReference>
<comment type="subcellular location">
    <subcellularLocation>
        <location evidence="1">Membrane</location>
        <topology evidence="1">Multi-pass membrane protein</topology>
    </subcellularLocation>
</comment>
<dbReference type="InterPro" id="IPR043476">
    <property type="entry name" value="Yro2-like_7TM"/>
</dbReference>
<organism evidence="7 8">
    <name type="scientific">Sporothrix curviconia</name>
    <dbReference type="NCBI Taxonomy" id="1260050"/>
    <lineage>
        <taxon>Eukaryota</taxon>
        <taxon>Fungi</taxon>
        <taxon>Dikarya</taxon>
        <taxon>Ascomycota</taxon>
        <taxon>Pezizomycotina</taxon>
        <taxon>Sordariomycetes</taxon>
        <taxon>Sordariomycetidae</taxon>
        <taxon>Ophiostomatales</taxon>
        <taxon>Ophiostomataceae</taxon>
        <taxon>Sporothrix</taxon>
    </lineage>
</organism>
<keyword evidence="8" id="KW-1185">Reference proteome</keyword>